<dbReference type="GO" id="GO:0016740">
    <property type="term" value="F:transferase activity"/>
    <property type="evidence" value="ECO:0007669"/>
    <property type="project" value="UniProtKB-KW"/>
</dbReference>
<evidence type="ECO:0000256" key="8">
    <source>
        <dbReference type="ARBA" id="ARBA00023014"/>
    </source>
</evidence>
<evidence type="ECO:0000313" key="10">
    <source>
        <dbReference type="EMBL" id="DAF99993.1"/>
    </source>
</evidence>
<accession>A0A8S5UZR5</accession>
<dbReference type="PANTHER" id="PTHR11601">
    <property type="entry name" value="CYSTEINE DESULFURYLASE FAMILY MEMBER"/>
    <property type="match status" value="1"/>
</dbReference>
<sequence>MQTQPAKIITRFAKTQQITKDTLCETSYEKEKPDMIYFDNAATTPVLPCAWEAMQAAPEANPSSSHAAGREAKAALEKARATIARCINCLPSEVYFTSGATEACNWAVKSICSTADFRHRSMIASPFEHHAVTEAVAQYNVPKYTKLDLAQMLVNNETGQIYNIKRFRGNVGLLACDTTAAVGHIPIDFSAFGADYMAFGGHKFGAPKGIGALIVRDGYPITPLLYGGAQERGERGGTVSVPLVCAMAAALEWHTAHMEENITHLIDLRDRLLHRLTENGVEYRVNGGKNVAAHILSLTFPGVYGATLAAALSDHGVMVSTGSACSSGENRASENLIASGLTEEEALSTVRFSFDWQNMPSEADEAAKIIAQLIPALRRG</sequence>
<evidence type="ECO:0000256" key="3">
    <source>
        <dbReference type="ARBA" id="ARBA00021783"/>
    </source>
</evidence>
<evidence type="ECO:0000256" key="5">
    <source>
        <dbReference type="ARBA" id="ARBA00022723"/>
    </source>
</evidence>
<comment type="cofactor">
    <cofactor evidence="1">
        <name>pyridoxal 5'-phosphate</name>
        <dbReference type="ChEBI" id="CHEBI:597326"/>
    </cofactor>
</comment>
<dbReference type="InterPro" id="IPR000192">
    <property type="entry name" value="Aminotrans_V_dom"/>
</dbReference>
<dbReference type="EMBL" id="BK016176">
    <property type="protein sequence ID" value="DAF99993.1"/>
    <property type="molecule type" value="Genomic_DNA"/>
</dbReference>
<evidence type="ECO:0000259" key="9">
    <source>
        <dbReference type="Pfam" id="PF00266"/>
    </source>
</evidence>
<dbReference type="SUPFAM" id="SSF53383">
    <property type="entry name" value="PLP-dependent transferases"/>
    <property type="match status" value="1"/>
</dbReference>
<dbReference type="Gene3D" id="3.40.640.10">
    <property type="entry name" value="Type I PLP-dependent aspartate aminotransferase-like (Major domain)"/>
    <property type="match status" value="2"/>
</dbReference>
<dbReference type="InterPro" id="IPR016454">
    <property type="entry name" value="Cysteine_dSase"/>
</dbReference>
<dbReference type="GO" id="GO:0051536">
    <property type="term" value="F:iron-sulfur cluster binding"/>
    <property type="evidence" value="ECO:0007669"/>
    <property type="project" value="UniProtKB-KW"/>
</dbReference>
<name>A0A8S5UZR5_9CAUD</name>
<dbReference type="GO" id="GO:0046872">
    <property type="term" value="F:metal ion binding"/>
    <property type="evidence" value="ECO:0007669"/>
    <property type="project" value="UniProtKB-KW"/>
</dbReference>
<dbReference type="PANTHER" id="PTHR11601:SF34">
    <property type="entry name" value="CYSTEINE DESULFURASE"/>
    <property type="match status" value="1"/>
</dbReference>
<dbReference type="Gene3D" id="3.90.1150.10">
    <property type="entry name" value="Aspartate Aminotransferase, domain 1"/>
    <property type="match status" value="1"/>
</dbReference>
<keyword evidence="6" id="KW-0663">Pyridoxal phosphate</keyword>
<feature type="domain" description="Aminotransferase class V" evidence="9">
    <location>
        <begin position="150"/>
        <end position="363"/>
    </location>
</feature>
<dbReference type="InterPro" id="IPR015424">
    <property type="entry name" value="PyrdxlP-dep_Trfase"/>
</dbReference>
<reference evidence="10" key="1">
    <citation type="journal article" date="2021" name="Proc. Natl. Acad. Sci. U.S.A.">
        <title>A Catalog of Tens of Thousands of Viruses from Human Metagenomes Reveals Hidden Associations with Chronic Diseases.</title>
        <authorList>
            <person name="Tisza M.J."/>
            <person name="Buck C.B."/>
        </authorList>
    </citation>
    <scope>NUCLEOTIDE SEQUENCE</scope>
    <source>
        <strain evidence="10">CtBeL15</strain>
    </source>
</reference>
<feature type="domain" description="Aminotransferase class V" evidence="9">
    <location>
        <begin position="36"/>
        <end position="138"/>
    </location>
</feature>
<evidence type="ECO:0000256" key="4">
    <source>
        <dbReference type="ARBA" id="ARBA00022679"/>
    </source>
</evidence>
<organism evidence="10">
    <name type="scientific">Siphoviridae sp. ctBeL15</name>
    <dbReference type="NCBI Taxonomy" id="2825374"/>
    <lineage>
        <taxon>Viruses</taxon>
        <taxon>Duplodnaviria</taxon>
        <taxon>Heunggongvirae</taxon>
        <taxon>Uroviricota</taxon>
        <taxon>Caudoviricetes</taxon>
    </lineage>
</organism>
<keyword evidence="5" id="KW-0479">Metal-binding</keyword>
<evidence type="ECO:0000256" key="1">
    <source>
        <dbReference type="ARBA" id="ARBA00001933"/>
    </source>
</evidence>
<dbReference type="PIRSF" id="PIRSF005572">
    <property type="entry name" value="NifS"/>
    <property type="match status" value="1"/>
</dbReference>
<keyword evidence="8" id="KW-0411">Iron-sulfur</keyword>
<evidence type="ECO:0000256" key="7">
    <source>
        <dbReference type="ARBA" id="ARBA00023004"/>
    </source>
</evidence>
<dbReference type="Pfam" id="PF00266">
    <property type="entry name" value="Aminotran_5"/>
    <property type="match status" value="2"/>
</dbReference>
<evidence type="ECO:0000256" key="2">
    <source>
        <dbReference type="ARBA" id="ARBA00006490"/>
    </source>
</evidence>
<protein>
    <recommendedName>
        <fullName evidence="3">NifS-like protein</fullName>
    </recommendedName>
</protein>
<dbReference type="InterPro" id="IPR015422">
    <property type="entry name" value="PyrdxlP-dep_Trfase_small"/>
</dbReference>
<evidence type="ECO:0000256" key="6">
    <source>
        <dbReference type="ARBA" id="ARBA00022898"/>
    </source>
</evidence>
<dbReference type="InterPro" id="IPR015421">
    <property type="entry name" value="PyrdxlP-dep_Trfase_major"/>
</dbReference>
<keyword evidence="4" id="KW-0808">Transferase</keyword>
<comment type="similarity">
    <text evidence="2">Belongs to the class-V pyridoxal-phosphate-dependent aminotransferase family. NifS/IscS subfamily.</text>
</comment>
<proteinExistence type="inferred from homology"/>
<keyword evidence="7" id="KW-0408">Iron</keyword>